<comment type="function">
    <text evidence="6">HflC and HflK could encode or regulate a protease.</text>
</comment>
<dbReference type="InterPro" id="IPR010201">
    <property type="entry name" value="HflK"/>
</dbReference>
<feature type="transmembrane region" description="Helical" evidence="6">
    <location>
        <begin position="146"/>
        <end position="164"/>
    </location>
</feature>
<feature type="domain" description="Band 7" evidence="7">
    <location>
        <begin position="276"/>
        <end position="437"/>
    </location>
</feature>
<name>A0A0G1RTA0_9BACT</name>
<evidence type="ECO:0000313" key="8">
    <source>
        <dbReference type="EMBL" id="KKU60554.1"/>
    </source>
</evidence>
<evidence type="ECO:0000313" key="9">
    <source>
        <dbReference type="Proteomes" id="UP000033860"/>
    </source>
</evidence>
<comment type="caution">
    <text evidence="8">The sequence shown here is derived from an EMBL/GenBank/DDBJ whole genome shotgun (WGS) entry which is preliminary data.</text>
</comment>
<reference evidence="8 9" key="1">
    <citation type="journal article" date="2015" name="Nature">
        <title>rRNA introns, odd ribosomes, and small enigmatic genomes across a large radiation of phyla.</title>
        <authorList>
            <person name="Brown C.T."/>
            <person name="Hug L.A."/>
            <person name="Thomas B.C."/>
            <person name="Sharon I."/>
            <person name="Castelle C.J."/>
            <person name="Singh A."/>
            <person name="Wilkins M.J."/>
            <person name="Williams K.H."/>
            <person name="Banfield J.F."/>
        </authorList>
    </citation>
    <scope>NUCLEOTIDE SEQUENCE [LARGE SCALE GENOMIC DNA]</scope>
</reference>
<dbReference type="Gene3D" id="1.20.1510.10">
    <property type="entry name" value="Cation efflux protein transmembrane domain"/>
    <property type="match status" value="1"/>
</dbReference>
<feature type="transmembrane region" description="Helical" evidence="6">
    <location>
        <begin position="114"/>
        <end position="131"/>
    </location>
</feature>
<organism evidence="8 9">
    <name type="scientific">Candidatus Beckwithbacteria bacterium GW2011_GWB1_47_15</name>
    <dbReference type="NCBI Taxonomy" id="1618371"/>
    <lineage>
        <taxon>Bacteria</taxon>
        <taxon>Candidatus Beckwithiibacteriota</taxon>
    </lineage>
</organism>
<dbReference type="InterPro" id="IPR058533">
    <property type="entry name" value="Cation_efflux_TM"/>
</dbReference>
<keyword evidence="4 6" id="KW-1133">Transmembrane helix</keyword>
<dbReference type="InterPro" id="IPR002524">
    <property type="entry name" value="Cation_efflux"/>
</dbReference>
<evidence type="ECO:0000256" key="4">
    <source>
        <dbReference type="ARBA" id="ARBA00022989"/>
    </source>
</evidence>
<evidence type="ECO:0000256" key="3">
    <source>
        <dbReference type="ARBA" id="ARBA00022692"/>
    </source>
</evidence>
<dbReference type="GO" id="GO:0016020">
    <property type="term" value="C:membrane"/>
    <property type="evidence" value="ECO:0007669"/>
    <property type="project" value="UniProtKB-SubCell"/>
</dbReference>
<feature type="transmembrane region" description="Helical" evidence="6">
    <location>
        <begin position="85"/>
        <end position="102"/>
    </location>
</feature>
<keyword evidence="3 6" id="KW-0812">Transmembrane</keyword>
<dbReference type="SUPFAM" id="SSF117892">
    <property type="entry name" value="Band 7/SPFH domain"/>
    <property type="match status" value="1"/>
</dbReference>
<dbReference type="Proteomes" id="UP000033860">
    <property type="component" value="Unassembled WGS sequence"/>
</dbReference>
<comment type="caution">
    <text evidence="6">Lacks conserved residue(s) required for the propagation of feature annotation.</text>
</comment>
<feature type="transmembrane region" description="Helical" evidence="6">
    <location>
        <begin position="6"/>
        <end position="36"/>
    </location>
</feature>
<protein>
    <recommendedName>
        <fullName evidence="6">Protein HflK</fullName>
    </recommendedName>
</protein>
<dbReference type="CDD" id="cd03404">
    <property type="entry name" value="SPFH_HflK"/>
    <property type="match status" value="1"/>
</dbReference>
<evidence type="ECO:0000259" key="7">
    <source>
        <dbReference type="SMART" id="SM00244"/>
    </source>
</evidence>
<comment type="subunit">
    <text evidence="6">HflC and HflK may interact to form a multimeric complex.</text>
</comment>
<dbReference type="PANTHER" id="PTHR42911">
    <property type="entry name" value="MODULATOR OF FTSH PROTEASE HFLC"/>
    <property type="match status" value="1"/>
</dbReference>
<dbReference type="NCBIfam" id="TIGR01297">
    <property type="entry name" value="CDF"/>
    <property type="match status" value="1"/>
</dbReference>
<feature type="transmembrane region" description="Helical" evidence="6">
    <location>
        <begin position="261"/>
        <end position="281"/>
    </location>
</feature>
<feature type="transmembrane region" description="Helical" evidence="6">
    <location>
        <begin position="213"/>
        <end position="230"/>
    </location>
</feature>
<proteinExistence type="inferred from homology"/>
<dbReference type="NCBIfam" id="TIGR01933">
    <property type="entry name" value="hflK"/>
    <property type="match status" value="1"/>
</dbReference>
<evidence type="ECO:0000256" key="6">
    <source>
        <dbReference type="RuleBase" id="RU364113"/>
    </source>
</evidence>
<gene>
    <name evidence="8" type="ORF">UX85_C0009G0007</name>
</gene>
<comment type="subcellular location">
    <subcellularLocation>
        <location evidence="1">Membrane</location>
        <topology evidence="1">Multi-pass membrane protein</topology>
    </subcellularLocation>
</comment>
<dbReference type="Pfam" id="PF01545">
    <property type="entry name" value="Cation_efflux"/>
    <property type="match status" value="1"/>
</dbReference>
<dbReference type="AlphaFoldDB" id="A0A0G1RTA0"/>
<dbReference type="EMBL" id="LCNT01000009">
    <property type="protein sequence ID" value="KKU60554.1"/>
    <property type="molecule type" value="Genomic_DNA"/>
</dbReference>
<evidence type="ECO:0000256" key="2">
    <source>
        <dbReference type="ARBA" id="ARBA00006971"/>
    </source>
</evidence>
<comment type="similarity">
    <text evidence="2 6">Belongs to the band 7/mec-2 family. HflK subfamily.</text>
</comment>
<dbReference type="Gene3D" id="3.30.479.30">
    <property type="entry name" value="Band 7 domain"/>
    <property type="match status" value="1"/>
</dbReference>
<dbReference type="InterPro" id="IPR027469">
    <property type="entry name" value="Cation_efflux_TMD_sf"/>
</dbReference>
<sequence length="547" mass="59810">MRVTVPIAIFTLVFILKVYCVSRISLLYYVLLQFVVMTFNMNRKEKTILVTIVANIILVLLKFFLSNSSGSLALRASAWHSVGDVFVSVFVLLGLLSAGWEAKRRLQAGTIENVVALIVSGLMFFTALDIFREVTGAAETPDLRNIWPVTIGAFLTIVITYFTARYKEYVGRATNSLSLVASGYHSRMDLYASVLVVVGLVAAAVGFPALDKLAAIAVIVLIVTSGWEIAESAIHALKTNQTLPLHLEGHHHLALFRNKRMLTYLGGIAVLFILLSGIYTVSLGEQAVVQRLGGVAGTFGPGLHIRVPLIDSITRVNVDEVRQVETEASLVLTGDTNLINTKLTVQYTITNPANYLFSTQNPENLLAKETETAFRTAVAQKGVDDLLTASRSAILAQTSTQTQNLLEEHNTGIKVMNIQLLSVTPPSEVADAFLDVASAREDKNTYMNEALAYKNETVALARGNSSKQITEAQAQKTSKIALATGEAERFSKKLSAYQTAPVATRTRLYLESLEKVLPNIKKYILDPRVETNSTDLWITNGQTTAQP</sequence>
<dbReference type="PANTHER" id="PTHR42911:SF1">
    <property type="entry name" value="MODULATOR OF FTSH PROTEASE HFLC"/>
    <property type="match status" value="1"/>
</dbReference>
<evidence type="ECO:0000256" key="1">
    <source>
        <dbReference type="ARBA" id="ARBA00004141"/>
    </source>
</evidence>
<feature type="transmembrane region" description="Helical" evidence="6">
    <location>
        <begin position="48"/>
        <end position="65"/>
    </location>
</feature>
<dbReference type="SUPFAM" id="SSF161111">
    <property type="entry name" value="Cation efflux protein transmembrane domain-like"/>
    <property type="match status" value="1"/>
</dbReference>
<dbReference type="InterPro" id="IPR001107">
    <property type="entry name" value="Band_7"/>
</dbReference>
<accession>A0A0G1RTA0</accession>
<dbReference type="GO" id="GO:0008324">
    <property type="term" value="F:monoatomic cation transmembrane transporter activity"/>
    <property type="evidence" value="ECO:0007669"/>
    <property type="project" value="InterPro"/>
</dbReference>
<dbReference type="Pfam" id="PF01145">
    <property type="entry name" value="Band_7"/>
    <property type="match status" value="1"/>
</dbReference>
<evidence type="ECO:0000256" key="5">
    <source>
        <dbReference type="ARBA" id="ARBA00023136"/>
    </source>
</evidence>
<dbReference type="InterPro" id="IPR036013">
    <property type="entry name" value="Band_7/SPFH_dom_sf"/>
</dbReference>
<feature type="transmembrane region" description="Helical" evidence="6">
    <location>
        <begin position="190"/>
        <end position="207"/>
    </location>
</feature>
<keyword evidence="5 6" id="KW-0472">Membrane</keyword>
<dbReference type="SMART" id="SM00244">
    <property type="entry name" value="PHB"/>
    <property type="match status" value="1"/>
</dbReference>